<proteinExistence type="predicted"/>
<keyword evidence="6" id="KW-0862">Zinc</keyword>
<evidence type="ECO:0000313" key="11">
    <source>
        <dbReference type="Proteomes" id="UP000077096"/>
    </source>
</evidence>
<dbReference type="Gene3D" id="2.30.40.10">
    <property type="entry name" value="Urease, subunit C, domain 1"/>
    <property type="match status" value="1"/>
</dbReference>
<dbReference type="KEGG" id="fng:JM64_07805"/>
<evidence type="ECO:0000256" key="5">
    <source>
        <dbReference type="ARBA" id="ARBA00022808"/>
    </source>
</evidence>
<keyword evidence="3" id="KW-0479">Metal-binding</keyword>
<evidence type="ECO:0000256" key="1">
    <source>
        <dbReference type="ARBA" id="ARBA00005023"/>
    </source>
</evidence>
<evidence type="ECO:0000256" key="8">
    <source>
        <dbReference type="NCBIfam" id="TIGR01224"/>
    </source>
</evidence>
<name>A0A172T4H5_FERPE</name>
<keyword evidence="5" id="KW-0369">Histidine metabolism</keyword>
<dbReference type="InterPro" id="IPR006680">
    <property type="entry name" value="Amidohydro-rel"/>
</dbReference>
<dbReference type="SUPFAM" id="SSF51338">
    <property type="entry name" value="Composite domain of metallo-dependent hydrolases"/>
    <property type="match status" value="1"/>
</dbReference>
<dbReference type="GO" id="GO:0046872">
    <property type="term" value="F:metal ion binding"/>
    <property type="evidence" value="ECO:0007669"/>
    <property type="project" value="UniProtKB-KW"/>
</dbReference>
<dbReference type="Proteomes" id="UP000077096">
    <property type="component" value="Chromosome"/>
</dbReference>
<protein>
    <recommendedName>
        <fullName evidence="2 8">Imidazolonepropionase</fullName>
        <ecNumber evidence="2 8">3.5.2.7</ecNumber>
    </recommendedName>
</protein>
<accession>A0A172T4H5</accession>
<reference evidence="10 11" key="1">
    <citation type="submission" date="2014-08" db="EMBL/GenBank/DDBJ databases">
        <title>Fervidobacterium pennivorans DYC genome.</title>
        <authorList>
            <person name="Wushke S."/>
        </authorList>
    </citation>
    <scope>NUCLEOTIDE SEQUENCE [LARGE SCALE GENOMIC DNA]</scope>
    <source>
        <strain evidence="10 11">DYC</strain>
    </source>
</reference>
<evidence type="ECO:0000256" key="7">
    <source>
        <dbReference type="ARBA" id="ARBA00023004"/>
    </source>
</evidence>
<dbReference type="NCBIfam" id="TIGR01224">
    <property type="entry name" value="hutI"/>
    <property type="match status" value="1"/>
</dbReference>
<keyword evidence="4" id="KW-0378">Hydrolase</keyword>
<dbReference type="AlphaFoldDB" id="A0A172T4H5"/>
<feature type="domain" description="Amidohydrolase-related" evidence="9">
    <location>
        <begin position="61"/>
        <end position="397"/>
    </location>
</feature>
<dbReference type="InterPro" id="IPR032466">
    <property type="entry name" value="Metal_Hydrolase"/>
</dbReference>
<evidence type="ECO:0000256" key="3">
    <source>
        <dbReference type="ARBA" id="ARBA00022723"/>
    </source>
</evidence>
<dbReference type="GO" id="GO:0005737">
    <property type="term" value="C:cytoplasm"/>
    <property type="evidence" value="ECO:0007669"/>
    <property type="project" value="UniProtKB-UniRule"/>
</dbReference>
<dbReference type="Pfam" id="PF01979">
    <property type="entry name" value="Amidohydro_1"/>
    <property type="match status" value="1"/>
</dbReference>
<comment type="pathway">
    <text evidence="1">Amino-acid degradation.</text>
</comment>
<evidence type="ECO:0000256" key="6">
    <source>
        <dbReference type="ARBA" id="ARBA00022833"/>
    </source>
</evidence>
<organism evidence="10 11">
    <name type="scientific">Fervidobacterium pennivorans</name>
    <dbReference type="NCBI Taxonomy" id="93466"/>
    <lineage>
        <taxon>Bacteria</taxon>
        <taxon>Thermotogati</taxon>
        <taxon>Thermotogota</taxon>
        <taxon>Thermotogae</taxon>
        <taxon>Thermotogales</taxon>
        <taxon>Fervidobacteriaceae</taxon>
        <taxon>Fervidobacterium</taxon>
    </lineage>
</organism>
<dbReference type="SUPFAM" id="SSF51556">
    <property type="entry name" value="Metallo-dependent hydrolases"/>
    <property type="match status" value="1"/>
</dbReference>
<dbReference type="EC" id="3.5.2.7" evidence="2 8"/>
<gene>
    <name evidence="10" type="ORF">JM64_07805</name>
</gene>
<evidence type="ECO:0000256" key="2">
    <source>
        <dbReference type="ARBA" id="ARBA00012864"/>
    </source>
</evidence>
<dbReference type="PANTHER" id="PTHR42752">
    <property type="entry name" value="IMIDAZOLONEPROPIONASE"/>
    <property type="match status" value="1"/>
</dbReference>
<dbReference type="Gene3D" id="3.20.20.140">
    <property type="entry name" value="Metal-dependent hydrolases"/>
    <property type="match status" value="1"/>
</dbReference>
<dbReference type="GO" id="GO:0019556">
    <property type="term" value="P:L-histidine catabolic process to glutamate and formamide"/>
    <property type="evidence" value="ECO:0007669"/>
    <property type="project" value="UniProtKB-UniRule"/>
</dbReference>
<dbReference type="OrthoDB" id="9776455at2"/>
<evidence type="ECO:0000259" key="9">
    <source>
        <dbReference type="Pfam" id="PF01979"/>
    </source>
</evidence>
<dbReference type="GO" id="GO:0050480">
    <property type="term" value="F:imidazolonepropionase activity"/>
    <property type="evidence" value="ECO:0007669"/>
    <property type="project" value="UniProtKB-UniRule"/>
</dbReference>
<dbReference type="InterPro" id="IPR005920">
    <property type="entry name" value="HutI"/>
</dbReference>
<sequence>MSNAEKFIIHAERILTPTFEPPVRGLDMKRVEEYLDKDIVIEDGKIKDIRPHKSADIKARLVTPGLFDAHTHIPFVGSRAKEFYMRARGKTYLEILQAGGGIHYTSTLVKQTSEDELYNVSARYIKEFTKHGVVGIECKSGYGLDKENEMKQLRVIRRLRDTLPNKIIATFLGLHARPKDKSVADYIAEMKELLKNISKNNLADFVDAFCDKGAYLPEELEEFFNFAKSLGFKVRLHADEIENVGAAKFGARLNAVSVDHVLKVAKEDIQEIAKSQTIVTLIPNTSFYLGEPFAPARELIDAGIPVALGSDFNPGSSPIFMPSFVMHLAIRFLKMEPEEILTAYTVNSAYLLGFTSGIVRPGYPADLVLWKTSEFLDIPYMWQENFVEHVFIDGRKVI</sequence>
<evidence type="ECO:0000256" key="4">
    <source>
        <dbReference type="ARBA" id="ARBA00022801"/>
    </source>
</evidence>
<evidence type="ECO:0000313" key="10">
    <source>
        <dbReference type="EMBL" id="ANE41864.1"/>
    </source>
</evidence>
<dbReference type="InterPro" id="IPR011059">
    <property type="entry name" value="Metal-dep_hydrolase_composite"/>
</dbReference>
<dbReference type="EMBL" id="CP011393">
    <property type="protein sequence ID" value="ANE41864.1"/>
    <property type="molecule type" value="Genomic_DNA"/>
</dbReference>
<dbReference type="PANTHER" id="PTHR42752:SF1">
    <property type="entry name" value="IMIDAZOLONEPROPIONASE-RELATED"/>
    <property type="match status" value="1"/>
</dbReference>
<dbReference type="PATRIC" id="fig|93466.3.peg.1647"/>
<keyword evidence="7" id="KW-0408">Iron</keyword>